<protein>
    <submittedName>
        <fullName evidence="1">Uncharacterized protein</fullName>
    </submittedName>
</protein>
<dbReference type="EMBL" id="GBRH01215581">
    <property type="protein sequence ID" value="JAD82314.1"/>
    <property type="molecule type" value="Transcribed_RNA"/>
</dbReference>
<organism evidence="1">
    <name type="scientific">Arundo donax</name>
    <name type="common">Giant reed</name>
    <name type="synonym">Donax arundinaceus</name>
    <dbReference type="NCBI Taxonomy" id="35708"/>
    <lineage>
        <taxon>Eukaryota</taxon>
        <taxon>Viridiplantae</taxon>
        <taxon>Streptophyta</taxon>
        <taxon>Embryophyta</taxon>
        <taxon>Tracheophyta</taxon>
        <taxon>Spermatophyta</taxon>
        <taxon>Magnoliopsida</taxon>
        <taxon>Liliopsida</taxon>
        <taxon>Poales</taxon>
        <taxon>Poaceae</taxon>
        <taxon>PACMAD clade</taxon>
        <taxon>Arundinoideae</taxon>
        <taxon>Arundineae</taxon>
        <taxon>Arundo</taxon>
    </lineage>
</organism>
<evidence type="ECO:0000313" key="1">
    <source>
        <dbReference type="EMBL" id="JAD82314.1"/>
    </source>
</evidence>
<accession>A0A0A9D171</accession>
<reference evidence="1" key="2">
    <citation type="journal article" date="2015" name="Data Brief">
        <title>Shoot transcriptome of the giant reed, Arundo donax.</title>
        <authorList>
            <person name="Barrero R.A."/>
            <person name="Guerrero F.D."/>
            <person name="Moolhuijzen P."/>
            <person name="Goolsby J.A."/>
            <person name="Tidwell J."/>
            <person name="Bellgard S.E."/>
            <person name="Bellgard M.I."/>
        </authorList>
    </citation>
    <scope>NUCLEOTIDE SEQUENCE</scope>
    <source>
        <tissue evidence="1">Shoot tissue taken approximately 20 cm above the soil surface</tissue>
    </source>
</reference>
<proteinExistence type="predicted"/>
<sequence>MHGFVTTGKTTGNADSDACIYLKPENRAFTRVFWQEGFMVPPTSVTRHSRSFFSSAYNM</sequence>
<reference evidence="1" key="1">
    <citation type="submission" date="2014-09" db="EMBL/GenBank/DDBJ databases">
        <authorList>
            <person name="Magalhaes I.L.F."/>
            <person name="Oliveira U."/>
            <person name="Santos F.R."/>
            <person name="Vidigal T.H.D.A."/>
            <person name="Brescovit A.D."/>
            <person name="Santos A.J."/>
        </authorList>
    </citation>
    <scope>NUCLEOTIDE SEQUENCE</scope>
    <source>
        <tissue evidence="1">Shoot tissue taken approximately 20 cm above the soil surface</tissue>
    </source>
</reference>
<name>A0A0A9D171_ARUDO</name>
<dbReference type="AlphaFoldDB" id="A0A0A9D171"/>